<keyword evidence="4 9" id="KW-0808">Transferase</keyword>
<dbReference type="Gene3D" id="3.30.230.10">
    <property type="match status" value="1"/>
</dbReference>
<keyword evidence="7 9" id="KW-0067">ATP-binding</keyword>
<proteinExistence type="inferred from homology"/>
<reference evidence="12 13" key="1">
    <citation type="journal article" date="2018" name="Sci. Adv.">
        <title>Multi-heme cytochromes provide a pathway for survival in energy-limited environments.</title>
        <authorList>
            <person name="Deng X."/>
            <person name="Dohmae N."/>
            <person name="Nealson K.H."/>
            <person name="Hashimoto K."/>
            <person name="Okamoto A."/>
        </authorList>
    </citation>
    <scope>NUCLEOTIDE SEQUENCE [LARGE SCALE GENOMIC DNA]</scope>
    <source>
        <strain evidence="12 13">IS5</strain>
    </source>
</reference>
<evidence type="ECO:0000256" key="6">
    <source>
        <dbReference type="ARBA" id="ARBA00022777"/>
    </source>
</evidence>
<keyword evidence="6 9" id="KW-0418">Kinase</keyword>
<evidence type="ECO:0000256" key="5">
    <source>
        <dbReference type="ARBA" id="ARBA00022741"/>
    </source>
</evidence>
<dbReference type="HAMAP" id="MF_00061">
    <property type="entry name" value="IspE"/>
    <property type="match status" value="1"/>
</dbReference>
<dbReference type="InterPro" id="IPR020568">
    <property type="entry name" value="Ribosomal_Su5_D2-typ_SF"/>
</dbReference>
<evidence type="ECO:0000256" key="2">
    <source>
        <dbReference type="ARBA" id="ARBA00012052"/>
    </source>
</evidence>
<dbReference type="InterPro" id="IPR006204">
    <property type="entry name" value="GHMP_kinase_N_dom"/>
</dbReference>
<dbReference type="GO" id="GO:0050515">
    <property type="term" value="F:4-(cytidine 5'-diphospho)-2-C-methyl-D-erythritol kinase activity"/>
    <property type="evidence" value="ECO:0007669"/>
    <property type="project" value="UniProtKB-UniRule"/>
</dbReference>
<dbReference type="SUPFAM" id="SSF55060">
    <property type="entry name" value="GHMP Kinase, C-terminal domain"/>
    <property type="match status" value="1"/>
</dbReference>
<feature type="active site" evidence="9">
    <location>
        <position position="17"/>
    </location>
</feature>
<evidence type="ECO:0000313" key="12">
    <source>
        <dbReference type="EMBL" id="BBD07450.1"/>
    </source>
</evidence>
<dbReference type="PANTHER" id="PTHR43527:SF2">
    <property type="entry name" value="4-DIPHOSPHOCYTIDYL-2-C-METHYL-D-ERYTHRITOL KINASE, CHLOROPLASTIC"/>
    <property type="match status" value="1"/>
</dbReference>
<dbReference type="PIRSF" id="PIRSF010376">
    <property type="entry name" value="IspE"/>
    <property type="match status" value="1"/>
</dbReference>
<dbReference type="GO" id="GO:0005524">
    <property type="term" value="F:ATP binding"/>
    <property type="evidence" value="ECO:0007669"/>
    <property type="project" value="UniProtKB-UniRule"/>
</dbReference>
<dbReference type="InterPro" id="IPR013750">
    <property type="entry name" value="GHMP_kinase_C_dom"/>
</dbReference>
<dbReference type="NCBIfam" id="TIGR00154">
    <property type="entry name" value="ispE"/>
    <property type="match status" value="1"/>
</dbReference>
<comment type="catalytic activity">
    <reaction evidence="9">
        <text>4-CDP-2-C-methyl-D-erythritol + ATP = 4-CDP-2-C-methyl-D-erythritol 2-phosphate + ADP + H(+)</text>
        <dbReference type="Rhea" id="RHEA:18437"/>
        <dbReference type="ChEBI" id="CHEBI:15378"/>
        <dbReference type="ChEBI" id="CHEBI:30616"/>
        <dbReference type="ChEBI" id="CHEBI:57823"/>
        <dbReference type="ChEBI" id="CHEBI:57919"/>
        <dbReference type="ChEBI" id="CHEBI:456216"/>
        <dbReference type="EC" id="2.7.1.148"/>
    </reaction>
</comment>
<feature type="active site" evidence="9">
    <location>
        <position position="145"/>
    </location>
</feature>
<dbReference type="InterPro" id="IPR014721">
    <property type="entry name" value="Ribsml_uS5_D2-typ_fold_subgr"/>
</dbReference>
<dbReference type="EC" id="2.7.1.148" evidence="2 9"/>
<accession>A0A2Z6AW55</accession>
<dbReference type="EMBL" id="AP017378">
    <property type="protein sequence ID" value="BBD07450.1"/>
    <property type="molecule type" value="Genomic_DNA"/>
</dbReference>
<dbReference type="GO" id="GO:0019288">
    <property type="term" value="P:isopentenyl diphosphate biosynthetic process, methylerythritol 4-phosphate pathway"/>
    <property type="evidence" value="ECO:0007669"/>
    <property type="project" value="UniProtKB-UniRule"/>
</dbReference>
<dbReference type="Pfam" id="PF00288">
    <property type="entry name" value="GHMP_kinases_N"/>
    <property type="match status" value="1"/>
</dbReference>
<dbReference type="KEGG" id="dfl:DFE_0724"/>
<gene>
    <name evidence="9 12" type="primary">ispE</name>
    <name evidence="12" type="ORF">DFE_0724</name>
</gene>
<dbReference type="Gene3D" id="3.30.70.890">
    <property type="entry name" value="GHMP kinase, C-terminal domain"/>
    <property type="match status" value="1"/>
</dbReference>
<keyword evidence="9" id="KW-0414">Isoprene biosynthesis</keyword>
<dbReference type="Proteomes" id="UP000269883">
    <property type="component" value="Chromosome"/>
</dbReference>
<dbReference type="InterPro" id="IPR036554">
    <property type="entry name" value="GHMP_kinase_C_sf"/>
</dbReference>
<evidence type="ECO:0000256" key="1">
    <source>
        <dbReference type="ARBA" id="ARBA00009684"/>
    </source>
</evidence>
<evidence type="ECO:0000256" key="9">
    <source>
        <dbReference type="HAMAP-Rule" id="MF_00061"/>
    </source>
</evidence>
<comment type="function">
    <text evidence="9">Catalyzes the phosphorylation of the position 2 hydroxy group of 4-diphosphocytidyl-2C-methyl-D-erythritol.</text>
</comment>
<dbReference type="PANTHER" id="PTHR43527">
    <property type="entry name" value="4-DIPHOSPHOCYTIDYL-2-C-METHYL-D-ERYTHRITOL KINASE, CHLOROPLASTIC"/>
    <property type="match status" value="1"/>
</dbReference>
<dbReference type="AlphaFoldDB" id="A0A2Z6AW55"/>
<evidence type="ECO:0000313" key="13">
    <source>
        <dbReference type="Proteomes" id="UP000269883"/>
    </source>
</evidence>
<organism evidence="12 13">
    <name type="scientific">Desulfovibrio ferrophilus</name>
    <dbReference type="NCBI Taxonomy" id="241368"/>
    <lineage>
        <taxon>Bacteria</taxon>
        <taxon>Pseudomonadati</taxon>
        <taxon>Thermodesulfobacteriota</taxon>
        <taxon>Desulfovibrionia</taxon>
        <taxon>Desulfovibrionales</taxon>
        <taxon>Desulfovibrionaceae</taxon>
        <taxon>Desulfovibrio</taxon>
    </lineage>
</organism>
<sequence length="297" mass="32105">MAMNTSPDTITLRAGCKVNLYLEITGRLDNGYHTLKTLFYPLPTPHDTLTLTFGKQGGEFTLSAGDPELESDSNTIAKAWKVFTEQTGFAPGLSVKLDKGIPMGAGLGGGSADAAAVLRELNTRAGDKALPPDQLNELAASIGADVPFFLLDGPAWAEGIGEELHPVNVDLQGLSLVLICPPMHVSSAWAYHAWDKLKTKRPHRVENTLGFLTCAQTEFKNSPRSRILLHNSFEDVVFPKHHKLLRYKEKLLAQGACGAVLSGSGASLLGLFRDSRIAEAARIEFKKQGIPAHLHCL</sequence>
<feature type="domain" description="GHMP kinase C-terminal" evidence="11">
    <location>
        <begin position="230"/>
        <end position="282"/>
    </location>
</feature>
<evidence type="ECO:0000256" key="4">
    <source>
        <dbReference type="ARBA" id="ARBA00022679"/>
    </source>
</evidence>
<evidence type="ECO:0000259" key="11">
    <source>
        <dbReference type="Pfam" id="PF08544"/>
    </source>
</evidence>
<feature type="domain" description="GHMP kinase N-terminal" evidence="10">
    <location>
        <begin position="74"/>
        <end position="153"/>
    </location>
</feature>
<name>A0A2Z6AW55_9BACT</name>
<dbReference type="SUPFAM" id="SSF54211">
    <property type="entry name" value="Ribosomal protein S5 domain 2-like"/>
    <property type="match status" value="1"/>
</dbReference>
<comment type="pathway">
    <text evidence="9">Isoprenoid biosynthesis; isopentenyl diphosphate biosynthesis via DXP pathway; isopentenyl diphosphate from 1-deoxy-D-xylulose 5-phosphate: step 3/6.</text>
</comment>
<keyword evidence="13" id="KW-1185">Reference proteome</keyword>
<keyword evidence="5 9" id="KW-0547">Nucleotide-binding</keyword>
<comment type="similarity">
    <text evidence="1 9">Belongs to the GHMP kinase family. IspE subfamily.</text>
</comment>
<protein>
    <recommendedName>
        <fullName evidence="3 9">4-diphosphocytidyl-2-C-methyl-D-erythritol kinase</fullName>
        <shortName evidence="9">CMK</shortName>
        <ecNumber evidence="2 9">2.7.1.148</ecNumber>
    </recommendedName>
    <alternativeName>
        <fullName evidence="8 9">4-(cytidine-5'-diphospho)-2-C-methyl-D-erythritol kinase</fullName>
    </alternativeName>
</protein>
<dbReference type="Pfam" id="PF08544">
    <property type="entry name" value="GHMP_kinases_C"/>
    <property type="match status" value="1"/>
</dbReference>
<evidence type="ECO:0000256" key="8">
    <source>
        <dbReference type="ARBA" id="ARBA00032554"/>
    </source>
</evidence>
<dbReference type="InterPro" id="IPR004424">
    <property type="entry name" value="IspE"/>
</dbReference>
<dbReference type="GO" id="GO:0016114">
    <property type="term" value="P:terpenoid biosynthetic process"/>
    <property type="evidence" value="ECO:0007669"/>
    <property type="project" value="UniProtKB-UniRule"/>
</dbReference>
<evidence type="ECO:0000256" key="3">
    <source>
        <dbReference type="ARBA" id="ARBA00017473"/>
    </source>
</evidence>
<dbReference type="UniPathway" id="UPA00056">
    <property type="reaction ID" value="UER00094"/>
</dbReference>
<feature type="binding site" evidence="9">
    <location>
        <begin position="102"/>
        <end position="112"/>
    </location>
    <ligand>
        <name>ATP</name>
        <dbReference type="ChEBI" id="CHEBI:30616"/>
    </ligand>
</feature>
<evidence type="ECO:0000256" key="7">
    <source>
        <dbReference type="ARBA" id="ARBA00022840"/>
    </source>
</evidence>
<evidence type="ECO:0000259" key="10">
    <source>
        <dbReference type="Pfam" id="PF00288"/>
    </source>
</evidence>